<dbReference type="Proteomes" id="UP000309992">
    <property type="component" value="Unassembled WGS sequence"/>
</dbReference>
<sequence length="277" mass="30312">MQDVDAVAAIEDPMKRAAGAHTLVTDFSAAVNEASRVRRESLEELVGQYTHAAIAEHLNITRARVGQLLKSGPRPERAMLGYGELTVALGGKSEGDKEKPGPVVSTDDLGGYQLVSDTARELGLSARYEVVQPPGMIDLNRDNLIVACGPRLSPLIAQVLHADRRFQFAKDQDGWHLIDRETDTIHRSPMDSGENRDYGYLARLPRFDGGGTFLYAAGVHAPGVSGALHYLTNNLAELYNQVKLKRFSMLVSCEFDPDTRRIQTSEALTPAHVPEHA</sequence>
<name>A0ABY2RV04_9PSEU</name>
<dbReference type="EMBL" id="SWMS01000030">
    <property type="protein sequence ID" value="TKG61577.1"/>
    <property type="molecule type" value="Genomic_DNA"/>
</dbReference>
<proteinExistence type="predicted"/>
<evidence type="ECO:0000256" key="1">
    <source>
        <dbReference type="SAM" id="MobiDB-lite"/>
    </source>
</evidence>
<comment type="caution">
    <text evidence="2">The sequence shown here is derived from an EMBL/GenBank/DDBJ whole genome shotgun (WGS) entry which is preliminary data.</text>
</comment>
<keyword evidence="3" id="KW-1185">Reference proteome</keyword>
<organism evidence="2 3">
    <name type="scientific">Prauserella endophytica</name>
    <dbReference type="NCBI Taxonomy" id="1592324"/>
    <lineage>
        <taxon>Bacteria</taxon>
        <taxon>Bacillati</taxon>
        <taxon>Actinomycetota</taxon>
        <taxon>Actinomycetes</taxon>
        <taxon>Pseudonocardiales</taxon>
        <taxon>Pseudonocardiaceae</taxon>
        <taxon>Prauserella</taxon>
        <taxon>Prauserella coralliicola group</taxon>
    </lineage>
</organism>
<feature type="region of interest" description="Disordered" evidence="1">
    <location>
        <begin position="91"/>
        <end position="110"/>
    </location>
</feature>
<evidence type="ECO:0000313" key="2">
    <source>
        <dbReference type="EMBL" id="TKG61577.1"/>
    </source>
</evidence>
<protein>
    <submittedName>
        <fullName evidence="2">Sigma-70 family RNA polymerase sigma factor</fullName>
    </submittedName>
</protein>
<reference evidence="2 3" key="1">
    <citation type="journal article" date="2015" name="Antonie Van Leeuwenhoek">
        <title>Prauserella endophytica sp. nov., an endophytic actinobacterium isolated from Tamarix taklamakanensis.</title>
        <authorList>
            <person name="Liu J.M."/>
            <person name="Habden X."/>
            <person name="Guo L."/>
            <person name="Tuo L."/>
            <person name="Jiang Z.K."/>
            <person name="Liu S.W."/>
            <person name="Liu X.F."/>
            <person name="Chen L."/>
            <person name="Li R.F."/>
            <person name="Zhang Y.Q."/>
            <person name="Sun C.H."/>
        </authorList>
    </citation>
    <scope>NUCLEOTIDE SEQUENCE [LARGE SCALE GENOMIC DNA]</scope>
    <source>
        <strain evidence="2 3">CGMCC 4.7182</strain>
    </source>
</reference>
<accession>A0ABY2RV04</accession>
<gene>
    <name evidence="2" type="ORF">FCN18_33565</name>
</gene>
<evidence type="ECO:0000313" key="3">
    <source>
        <dbReference type="Proteomes" id="UP000309992"/>
    </source>
</evidence>